<dbReference type="InterPro" id="IPR016039">
    <property type="entry name" value="Thiolase-like"/>
</dbReference>
<name>A0ABU2LRI3_9ACTN</name>
<dbReference type="PROSITE" id="PS00606">
    <property type="entry name" value="KS3_1"/>
    <property type="match status" value="1"/>
</dbReference>
<dbReference type="InterPro" id="IPR018201">
    <property type="entry name" value="Ketoacyl_synth_AS"/>
</dbReference>
<dbReference type="PANTHER" id="PTHR11712">
    <property type="entry name" value="POLYKETIDE SYNTHASE-RELATED"/>
    <property type="match status" value="1"/>
</dbReference>
<dbReference type="Gene3D" id="3.40.47.10">
    <property type="match status" value="2"/>
</dbReference>
<dbReference type="EMBL" id="JAVREM010000018">
    <property type="protein sequence ID" value="MDT0319827.1"/>
    <property type="molecule type" value="Genomic_DNA"/>
</dbReference>
<evidence type="ECO:0000256" key="1">
    <source>
        <dbReference type="ARBA" id="ARBA00008467"/>
    </source>
</evidence>
<evidence type="ECO:0000256" key="3">
    <source>
        <dbReference type="ARBA" id="ARBA00023315"/>
    </source>
</evidence>
<dbReference type="PROSITE" id="PS52004">
    <property type="entry name" value="KS3_2"/>
    <property type="match status" value="1"/>
</dbReference>
<protein>
    <submittedName>
        <fullName evidence="6">Beta-ketoacyl-[acyl-carrier-protein] synthase family protein</fullName>
        <ecNumber evidence="6">2.3.1.-</ecNumber>
    </submittedName>
</protein>
<dbReference type="InterPro" id="IPR014030">
    <property type="entry name" value="Ketoacyl_synth_N"/>
</dbReference>
<dbReference type="Pfam" id="PF00109">
    <property type="entry name" value="ketoacyl-synt"/>
    <property type="match status" value="1"/>
</dbReference>
<reference evidence="7" key="1">
    <citation type="submission" date="2023-07" db="EMBL/GenBank/DDBJ databases">
        <title>30 novel species of actinomycetes from the DSMZ collection.</title>
        <authorList>
            <person name="Nouioui I."/>
        </authorList>
    </citation>
    <scope>NUCLEOTIDE SEQUENCE [LARGE SCALE GENOMIC DNA]</scope>
    <source>
        <strain evidence="7">DSM 44918</strain>
    </source>
</reference>
<comment type="similarity">
    <text evidence="1 4">Belongs to the thiolase-like superfamily. Beta-ketoacyl-ACP synthases family.</text>
</comment>
<dbReference type="EC" id="2.3.1.-" evidence="6"/>
<keyword evidence="2 4" id="KW-0808">Transferase</keyword>
<evidence type="ECO:0000259" key="5">
    <source>
        <dbReference type="PROSITE" id="PS52004"/>
    </source>
</evidence>
<dbReference type="CDD" id="cd00834">
    <property type="entry name" value="KAS_I_II"/>
    <property type="match status" value="1"/>
</dbReference>
<comment type="caution">
    <text evidence="6">The sequence shown here is derived from an EMBL/GenBank/DDBJ whole genome shotgun (WGS) entry which is preliminary data.</text>
</comment>
<feature type="domain" description="Ketosynthase family 3 (KS3)" evidence="5">
    <location>
        <begin position="3"/>
        <end position="406"/>
    </location>
</feature>
<proteinExistence type="inferred from homology"/>
<evidence type="ECO:0000313" key="6">
    <source>
        <dbReference type="EMBL" id="MDT0319827.1"/>
    </source>
</evidence>
<dbReference type="InterPro" id="IPR000794">
    <property type="entry name" value="Beta-ketoacyl_synthase"/>
</dbReference>
<dbReference type="GO" id="GO:0016746">
    <property type="term" value="F:acyltransferase activity"/>
    <property type="evidence" value="ECO:0007669"/>
    <property type="project" value="UniProtKB-KW"/>
</dbReference>
<evidence type="ECO:0000313" key="7">
    <source>
        <dbReference type="Proteomes" id="UP001183420"/>
    </source>
</evidence>
<dbReference type="NCBIfam" id="NF005589">
    <property type="entry name" value="PRK07314.1"/>
    <property type="match status" value="1"/>
</dbReference>
<dbReference type="SMART" id="SM00825">
    <property type="entry name" value="PKS_KS"/>
    <property type="match status" value="1"/>
</dbReference>
<dbReference type="Proteomes" id="UP001183420">
    <property type="component" value="Unassembled WGS sequence"/>
</dbReference>
<evidence type="ECO:0000256" key="4">
    <source>
        <dbReference type="RuleBase" id="RU003694"/>
    </source>
</evidence>
<dbReference type="PANTHER" id="PTHR11712:SF347">
    <property type="entry name" value="BETA KETOACYL-ACYL CARRIER PROTEIN SYNTHASE"/>
    <property type="match status" value="1"/>
</dbReference>
<sequence length="407" mass="41082">MSRDEVVVSGVGAVTPAGVGVAATWEGVCRGVGTATRDPALAGLPVDFSCRVPGDDVGAGLGVRNLWRMERFTRLALVAAVEAVGDAGLDPATWEGARVGVVVGCGMGGMHAVREQERRLTGQGPDWVSPALIPMMLPNMAAGEIALALGARGPSLAAVTACASGASAVATAREWLVDGRCDVVVAGGTESATTPLMVTGFQRAGALSRRGEDPTGASRPFAADSDGFVMAEGAAALVLERVRDLRARGGRARAVLAGCGVSTDAHHPTAPHPEGRGAEAAVRAALTQAGVEARDVEHVNAHATSTRQGDTAEGRMIERVFPHGPSVTSAKGALGHGLGAAGAVEAVLTVLSVERGVVPPTANVGAPAPDLAIDLVVKKPRERPVPVAVSDSFGFGGHNVALVFVTG</sequence>
<accession>A0ABU2LRI3</accession>
<organism evidence="6 7">
    <name type="scientific">Streptomyces millisiae</name>
    <dbReference type="NCBI Taxonomy" id="3075542"/>
    <lineage>
        <taxon>Bacteria</taxon>
        <taxon>Bacillati</taxon>
        <taxon>Actinomycetota</taxon>
        <taxon>Actinomycetes</taxon>
        <taxon>Kitasatosporales</taxon>
        <taxon>Streptomycetaceae</taxon>
        <taxon>Streptomyces</taxon>
    </lineage>
</organism>
<keyword evidence="3 6" id="KW-0012">Acyltransferase</keyword>
<dbReference type="SUPFAM" id="SSF53901">
    <property type="entry name" value="Thiolase-like"/>
    <property type="match status" value="2"/>
</dbReference>
<dbReference type="InterPro" id="IPR014031">
    <property type="entry name" value="Ketoacyl_synth_C"/>
</dbReference>
<evidence type="ECO:0000256" key="2">
    <source>
        <dbReference type="ARBA" id="ARBA00022679"/>
    </source>
</evidence>
<gene>
    <name evidence="6" type="ORF">RNC47_15930</name>
</gene>
<dbReference type="Pfam" id="PF02801">
    <property type="entry name" value="Ketoacyl-synt_C"/>
    <property type="match status" value="1"/>
</dbReference>
<dbReference type="RefSeq" id="WP_311599338.1">
    <property type="nucleotide sequence ID" value="NZ_JAVREM010000018.1"/>
</dbReference>
<dbReference type="InterPro" id="IPR020841">
    <property type="entry name" value="PKS_Beta-ketoAc_synthase_dom"/>
</dbReference>
<keyword evidence="7" id="KW-1185">Reference proteome</keyword>